<comment type="caution">
    <text evidence="12">Lacks conserved residue(s) required for the propagation of feature annotation.</text>
</comment>
<dbReference type="PANTHER" id="PTHR11689:SF89">
    <property type="entry name" value="CHLORIDE CHANNEL PROTEIN"/>
    <property type="match status" value="1"/>
</dbReference>
<evidence type="ECO:0000256" key="9">
    <source>
        <dbReference type="ARBA" id="ARBA00023136"/>
    </source>
</evidence>
<evidence type="ECO:0000313" key="15">
    <source>
        <dbReference type="EMBL" id="CAD8672988.1"/>
    </source>
</evidence>
<organism evidence="15">
    <name type="scientific">Pyramimonas obovata</name>
    <dbReference type="NCBI Taxonomy" id="1411642"/>
    <lineage>
        <taxon>Eukaryota</taxon>
        <taxon>Viridiplantae</taxon>
        <taxon>Chlorophyta</taxon>
        <taxon>Pyramimonadophyceae</taxon>
        <taxon>Pyramimonadales</taxon>
        <taxon>Pyramimonadaceae</taxon>
        <taxon>Pyramimonas</taxon>
        <taxon>Pyramimonas incertae sedis</taxon>
    </lineage>
</organism>
<evidence type="ECO:0000256" key="6">
    <source>
        <dbReference type="ARBA" id="ARBA00022989"/>
    </source>
</evidence>
<evidence type="ECO:0000256" key="8">
    <source>
        <dbReference type="ARBA" id="ARBA00023122"/>
    </source>
</evidence>
<dbReference type="GO" id="GO:0016020">
    <property type="term" value="C:membrane"/>
    <property type="evidence" value="ECO:0007669"/>
    <property type="project" value="UniProtKB-SubCell"/>
</dbReference>
<keyword evidence="4 12" id="KW-0812">Transmembrane</keyword>
<dbReference type="Pfam" id="PF00654">
    <property type="entry name" value="Voltage_CLC"/>
    <property type="match status" value="1"/>
</dbReference>
<feature type="transmembrane region" description="Helical" evidence="12">
    <location>
        <begin position="112"/>
        <end position="136"/>
    </location>
</feature>
<name>A0A7S0RC58_9CHLO</name>
<dbReference type="SUPFAM" id="SSF81340">
    <property type="entry name" value="Clc chloride channel"/>
    <property type="match status" value="1"/>
</dbReference>
<dbReference type="PROSITE" id="PS51371">
    <property type="entry name" value="CBS"/>
    <property type="match status" value="1"/>
</dbReference>
<evidence type="ECO:0000256" key="5">
    <source>
        <dbReference type="ARBA" id="ARBA00022737"/>
    </source>
</evidence>
<accession>A0A7S0RC58</accession>
<evidence type="ECO:0000256" key="3">
    <source>
        <dbReference type="ARBA" id="ARBA00022448"/>
    </source>
</evidence>
<dbReference type="InterPro" id="IPR046342">
    <property type="entry name" value="CBS_dom_sf"/>
</dbReference>
<dbReference type="InterPro" id="IPR051280">
    <property type="entry name" value="Cl-channel/antiporter"/>
</dbReference>
<evidence type="ECO:0000256" key="11">
    <source>
        <dbReference type="PROSITE-ProRule" id="PRU00703"/>
    </source>
</evidence>
<dbReference type="CDD" id="cd04591">
    <property type="entry name" value="CBS_pair_voltage-gated_CLC_euk_bac"/>
    <property type="match status" value="1"/>
</dbReference>
<feature type="transmembrane region" description="Helical" evidence="12">
    <location>
        <begin position="538"/>
        <end position="562"/>
    </location>
</feature>
<dbReference type="InterPro" id="IPR001807">
    <property type="entry name" value="ClC"/>
</dbReference>
<gene>
    <name evidence="15" type="ORF">POBO1169_LOCUS11572</name>
</gene>
<dbReference type="EMBL" id="HBFA01022793">
    <property type="protein sequence ID" value="CAD8672988.1"/>
    <property type="molecule type" value="Transcribed_RNA"/>
</dbReference>
<keyword evidence="5" id="KW-0677">Repeat</keyword>
<comment type="subcellular location">
    <subcellularLocation>
        <location evidence="1 12">Membrane</location>
        <topology evidence="1 12">Multi-pass membrane protein</topology>
    </subcellularLocation>
</comment>
<reference evidence="15" key="1">
    <citation type="submission" date="2021-01" db="EMBL/GenBank/DDBJ databases">
        <authorList>
            <person name="Corre E."/>
            <person name="Pelletier E."/>
            <person name="Niang G."/>
            <person name="Scheremetjew M."/>
            <person name="Finn R."/>
            <person name="Kale V."/>
            <person name="Holt S."/>
            <person name="Cochrane G."/>
            <person name="Meng A."/>
            <person name="Brown T."/>
            <person name="Cohen L."/>
        </authorList>
    </citation>
    <scope>NUCLEOTIDE SEQUENCE</scope>
    <source>
        <strain evidence="15">CCMP722</strain>
    </source>
</reference>
<feature type="transmembrane region" description="Helical" evidence="12">
    <location>
        <begin position="156"/>
        <end position="184"/>
    </location>
</feature>
<feature type="transmembrane region" description="Helical" evidence="12">
    <location>
        <begin position="280"/>
        <end position="303"/>
    </location>
</feature>
<proteinExistence type="inferred from homology"/>
<dbReference type="InterPro" id="IPR000644">
    <property type="entry name" value="CBS_dom"/>
</dbReference>
<feature type="domain" description="CBS" evidence="14">
    <location>
        <begin position="807"/>
        <end position="865"/>
    </location>
</feature>
<protein>
    <recommendedName>
        <fullName evidence="12">Chloride channel protein</fullName>
    </recommendedName>
</protein>
<sequence length="868" mass="94954">MPDTVPYLTLPGMEREQQMDSEEWSEMRPFVSDGSEHSESTGYIPGAARDWWRSISTSAVTGHRDFVNASVSHEYTSAELQKLAGVESIDYFPANSYVYRTWLKQHPQKRTYLRWIMMWCIGTAVGLVGYLLYSAIDILASFKLQVLRQLLEGGDLGLGWLFCVVYSVGLALLSSAAVVYVAPAAGGSGIPEVMAFLNGVQLPKVFNLECMAVKWISCVFAIGSGLPVGPEGPMIHLGAMIGAALSQGESTTLGCAMPCAQREGFFGFKGFRNNKDKRDFITSGVAAGVAVAFGAPVGGLLFAFEEVASFWQQTLGWQIFFCCMCGVFASSLFKSAEKSLDEGHFGLFDTAWSMPYEAQELVSTHAVAVVPAAVLGLCCGVMGGLFTFLNVKVARLRKAFIGQNKIRQMAEPCAIMFIIATMTVLVPLGVGCTSSACVILEDTHELVCPEGTSTHLRTIVEEDLVPYVCGSDGTNTTKYNELATLMHVTGEDAIRHLFSRGTHREFSYGTLITFLIIYFVGAGITAGSAISSGLFVPMLLIGGMIGRLGGLLVVDITAYYGYGDHGVFQSPSAWSWIDPGVFALLGAGAFMAGVCRLTLSLAVIIMEMSNEVHFMLPILVSVMVAKWVADAMTHSLYHCILDVKCIPFLPNNPEHSDLDAHAVEEVMHRGPIVTLRETEHLTRIRDVLRDYTHNGFPVVRTSQVGDVCVGLILRSHLKVLLRRAGLGSNTFSAHDGLVHLDVSYEELDERIVSHRARRFIEGQEQLLLDSDTASDADTPANHRYMTRNPSGPVIIDENQRMDLSPYVNTSALCVHTSFSVQRTYILFRTLGLRHLVVVDDLNRVIGMVTRKNLLGQWLQQKLKPSGPV</sequence>
<dbReference type="SMART" id="SM00116">
    <property type="entry name" value="CBS"/>
    <property type="match status" value="2"/>
</dbReference>
<evidence type="ECO:0000259" key="14">
    <source>
        <dbReference type="PROSITE" id="PS51371"/>
    </source>
</evidence>
<dbReference type="SUPFAM" id="SSF54631">
    <property type="entry name" value="CBS-domain pair"/>
    <property type="match status" value="1"/>
</dbReference>
<dbReference type="PANTHER" id="PTHR11689">
    <property type="entry name" value="CHLORIDE CHANNEL PROTEIN CLC FAMILY MEMBER"/>
    <property type="match status" value="1"/>
</dbReference>
<dbReference type="GO" id="GO:0005254">
    <property type="term" value="F:chloride channel activity"/>
    <property type="evidence" value="ECO:0007669"/>
    <property type="project" value="UniProtKB-UniRule"/>
</dbReference>
<evidence type="ECO:0000256" key="4">
    <source>
        <dbReference type="ARBA" id="ARBA00022692"/>
    </source>
</evidence>
<keyword evidence="7 12" id="KW-0406">Ion transport</keyword>
<evidence type="ECO:0000256" key="12">
    <source>
        <dbReference type="RuleBase" id="RU361221"/>
    </source>
</evidence>
<feature type="region of interest" description="Disordered" evidence="13">
    <location>
        <begin position="771"/>
        <end position="791"/>
    </location>
</feature>
<keyword evidence="8 11" id="KW-0129">CBS domain</keyword>
<evidence type="ECO:0000256" key="2">
    <source>
        <dbReference type="ARBA" id="ARBA00009476"/>
    </source>
</evidence>
<dbReference type="Pfam" id="PF00571">
    <property type="entry name" value="CBS"/>
    <property type="match status" value="2"/>
</dbReference>
<feature type="transmembrane region" description="Helical" evidence="12">
    <location>
        <begin position="506"/>
        <end position="526"/>
    </location>
</feature>
<dbReference type="Gene3D" id="3.10.580.10">
    <property type="entry name" value="CBS-domain"/>
    <property type="match status" value="1"/>
</dbReference>
<dbReference type="PRINTS" id="PR00762">
    <property type="entry name" value="CLCHANNEL"/>
</dbReference>
<keyword evidence="6 12" id="KW-1133">Transmembrane helix</keyword>
<dbReference type="Gene3D" id="1.10.3080.10">
    <property type="entry name" value="Clc chloride channel"/>
    <property type="match status" value="1"/>
</dbReference>
<keyword evidence="3 12" id="KW-0813">Transport</keyword>
<dbReference type="InterPro" id="IPR014743">
    <property type="entry name" value="Cl-channel_core"/>
</dbReference>
<evidence type="ECO:0000256" key="7">
    <source>
        <dbReference type="ARBA" id="ARBA00023065"/>
    </source>
</evidence>
<feature type="region of interest" description="Disordered" evidence="13">
    <location>
        <begin position="1"/>
        <end position="42"/>
    </location>
</feature>
<keyword evidence="9 12" id="KW-0472">Membrane</keyword>
<feature type="transmembrane region" description="Helical" evidence="12">
    <location>
        <begin position="412"/>
        <end position="430"/>
    </location>
</feature>
<comment type="similarity">
    <text evidence="2 12">Belongs to the chloride channel (TC 2.A.49) family.</text>
</comment>
<evidence type="ECO:0000256" key="1">
    <source>
        <dbReference type="ARBA" id="ARBA00004141"/>
    </source>
</evidence>
<evidence type="ECO:0000256" key="10">
    <source>
        <dbReference type="ARBA" id="ARBA00023214"/>
    </source>
</evidence>
<feature type="transmembrane region" description="Helical" evidence="12">
    <location>
        <begin position="366"/>
        <end position="391"/>
    </location>
</feature>
<feature type="transmembrane region" description="Helical" evidence="12">
    <location>
        <begin position="582"/>
        <end position="605"/>
    </location>
</feature>
<evidence type="ECO:0000256" key="13">
    <source>
        <dbReference type="SAM" id="MobiDB-lite"/>
    </source>
</evidence>
<keyword evidence="10 12" id="KW-0868">Chloride</keyword>
<feature type="transmembrane region" description="Helical" evidence="12">
    <location>
        <begin position="315"/>
        <end position="333"/>
    </location>
</feature>
<dbReference type="AlphaFoldDB" id="A0A7S0RC58"/>